<keyword evidence="2" id="KW-1185">Reference proteome</keyword>
<organism evidence="1 2">
    <name type="scientific">Prauserella muralis</name>
    <dbReference type="NCBI Taxonomy" id="588067"/>
    <lineage>
        <taxon>Bacteria</taxon>
        <taxon>Bacillati</taxon>
        <taxon>Actinomycetota</taxon>
        <taxon>Actinomycetes</taxon>
        <taxon>Pseudonocardiales</taxon>
        <taxon>Pseudonocardiaceae</taxon>
        <taxon>Prauserella</taxon>
    </lineage>
</organism>
<dbReference type="EMBL" id="MASW01000024">
    <property type="protein sequence ID" value="PXY16553.1"/>
    <property type="molecule type" value="Genomic_DNA"/>
</dbReference>
<evidence type="ECO:0000313" key="1">
    <source>
        <dbReference type="EMBL" id="PXY16553.1"/>
    </source>
</evidence>
<protein>
    <recommendedName>
        <fullName evidence="3">Excreted virulence factor EspC (Type VII ESX diderm)</fullName>
    </recommendedName>
</protein>
<reference evidence="1 2" key="1">
    <citation type="submission" date="2016-07" db="EMBL/GenBank/DDBJ databases">
        <title>Draft genome sequence of Prauserella muralis DSM 45305, isolated from a mould-covered wall in an indoor environment.</title>
        <authorList>
            <person name="Ruckert C."/>
            <person name="Albersmeier A."/>
            <person name="Jiang C.-L."/>
            <person name="Jiang Y."/>
            <person name="Kalinowski J."/>
            <person name="Schneider O."/>
            <person name="Winkler A."/>
            <person name="Zotchev S.B."/>
        </authorList>
    </citation>
    <scope>NUCLEOTIDE SEQUENCE [LARGE SCALE GENOMIC DNA]</scope>
    <source>
        <strain evidence="1 2">DSM 45305</strain>
        <plasmid evidence="2">ppmurdsm45305</plasmid>
    </source>
</reference>
<dbReference type="RefSeq" id="WP_112278793.1">
    <property type="nucleotide sequence ID" value="NZ_CM009984.1"/>
</dbReference>
<evidence type="ECO:0008006" key="3">
    <source>
        <dbReference type="Google" id="ProtNLM"/>
    </source>
</evidence>
<dbReference type="AlphaFoldDB" id="A0A2V4AC36"/>
<sequence>MLSNEQRAHLSLAEADTARLTELLRDVQLGGLSGHQWQVAACLAAAAADQVRQVAELAEAGAGGTWATTARLLRESAARFELWADLADVEADITGVSSDAAHGAA</sequence>
<dbReference type="OrthoDB" id="3694140at2"/>
<comment type="caution">
    <text evidence="1">The sequence shown here is derived from an EMBL/GenBank/DDBJ whole genome shotgun (WGS) entry which is preliminary data.</text>
</comment>
<keyword evidence="1" id="KW-0614">Plasmid</keyword>
<accession>A0A2V4AC36</accession>
<evidence type="ECO:0000313" key="2">
    <source>
        <dbReference type="Proteomes" id="UP000249915"/>
    </source>
</evidence>
<dbReference type="Proteomes" id="UP000249915">
    <property type="component" value="Plasmid pPmurDSM45305"/>
</dbReference>
<gene>
    <name evidence="1" type="ORF">BAY60_35730</name>
</gene>
<geneLocation type="plasmid" evidence="2">
    <name>ppmurdsm45305</name>
</geneLocation>
<proteinExistence type="predicted"/>
<name>A0A2V4AC36_9PSEU</name>